<dbReference type="InterPro" id="IPR006224">
    <property type="entry name" value="PsdUridine_synth_RluA-like_CS"/>
</dbReference>
<dbReference type="GO" id="GO:0000455">
    <property type="term" value="P:enzyme-directed rRNA pseudouridine synthesis"/>
    <property type="evidence" value="ECO:0007669"/>
    <property type="project" value="TreeGrafter"/>
</dbReference>
<name>A0A832DUG2_UNCKA</name>
<reference evidence="4" key="1">
    <citation type="journal article" date="2020" name="mSystems">
        <title>Genome- and Community-Level Interaction Insights into Carbon Utilization and Element Cycling Functions of Hydrothermarchaeota in Hydrothermal Sediment.</title>
        <authorList>
            <person name="Zhou Z."/>
            <person name="Liu Y."/>
            <person name="Xu W."/>
            <person name="Pan J."/>
            <person name="Luo Z.H."/>
            <person name="Li M."/>
        </authorList>
    </citation>
    <scope>NUCLEOTIDE SEQUENCE [LARGE SCALE GENOMIC DNA]</scope>
    <source>
        <strain evidence="4">SpSt-361</strain>
    </source>
</reference>
<dbReference type="CDD" id="cd02869">
    <property type="entry name" value="PseudoU_synth_RluA_like"/>
    <property type="match status" value="1"/>
</dbReference>
<dbReference type="GO" id="GO:0003723">
    <property type="term" value="F:RNA binding"/>
    <property type="evidence" value="ECO:0007669"/>
    <property type="project" value="InterPro"/>
</dbReference>
<dbReference type="GO" id="GO:0009982">
    <property type="term" value="F:pseudouridine synthase activity"/>
    <property type="evidence" value="ECO:0007669"/>
    <property type="project" value="InterPro"/>
</dbReference>
<dbReference type="InterPro" id="IPR006145">
    <property type="entry name" value="PsdUridine_synth_RsuA/RluA"/>
</dbReference>
<dbReference type="SUPFAM" id="SSF55120">
    <property type="entry name" value="Pseudouridine synthase"/>
    <property type="match status" value="1"/>
</dbReference>
<gene>
    <name evidence="4" type="ORF">ENR01_00510</name>
</gene>
<evidence type="ECO:0000256" key="1">
    <source>
        <dbReference type="ARBA" id="ARBA00010876"/>
    </source>
</evidence>
<dbReference type="Pfam" id="PF00849">
    <property type="entry name" value="PseudoU_synth_2"/>
    <property type="match status" value="1"/>
</dbReference>
<dbReference type="EMBL" id="DSPJ01000012">
    <property type="protein sequence ID" value="HEX61628.1"/>
    <property type="molecule type" value="Genomic_DNA"/>
</dbReference>
<dbReference type="PANTHER" id="PTHR21600:SF44">
    <property type="entry name" value="RIBOSOMAL LARGE SUBUNIT PSEUDOURIDINE SYNTHASE D"/>
    <property type="match status" value="1"/>
</dbReference>
<proteinExistence type="inferred from homology"/>
<accession>A0A832DUG2</accession>
<sequence length="264" mass="29844">MLKPVFEDQDLLVLAKPAGQTVNRAETTEGEITLQDELESYLKIPNPKSQILNKSQTQNVSNLVLSASPARRSLGEGGDFYRRAGIVHRLDKETSGVLVVAKTQEAFEKLQSQFRERTVEKEYLVLVHGETLVEGEIRVSIGRHPKFRRRFGVVEGGRESVTNYRREEILTNGEESYSYLRVQPLTGRTHQIRVHLKHAGHPVVADSLYLSPKRLKEDLKFCPRLFLHAAALTFTHPDSGARMRFEVDLPADLRGALAHLKKLS</sequence>
<evidence type="ECO:0000256" key="2">
    <source>
        <dbReference type="ARBA" id="ARBA00023235"/>
    </source>
</evidence>
<keyword evidence="2" id="KW-0413">Isomerase</keyword>
<protein>
    <submittedName>
        <fullName evidence="4">RluA family pseudouridine synthase</fullName>
    </submittedName>
</protein>
<dbReference type="GO" id="GO:0140098">
    <property type="term" value="F:catalytic activity, acting on RNA"/>
    <property type="evidence" value="ECO:0007669"/>
    <property type="project" value="UniProtKB-ARBA"/>
</dbReference>
<dbReference type="AlphaFoldDB" id="A0A832DUG2"/>
<dbReference type="PANTHER" id="PTHR21600">
    <property type="entry name" value="MITOCHONDRIAL RNA PSEUDOURIDINE SYNTHASE"/>
    <property type="match status" value="1"/>
</dbReference>
<dbReference type="Gene3D" id="3.30.2350.10">
    <property type="entry name" value="Pseudouridine synthase"/>
    <property type="match status" value="1"/>
</dbReference>
<dbReference type="PROSITE" id="PS01129">
    <property type="entry name" value="PSI_RLU"/>
    <property type="match status" value="1"/>
</dbReference>
<evidence type="ECO:0000313" key="4">
    <source>
        <dbReference type="EMBL" id="HEX61628.1"/>
    </source>
</evidence>
<evidence type="ECO:0000259" key="3">
    <source>
        <dbReference type="Pfam" id="PF00849"/>
    </source>
</evidence>
<organism evidence="4">
    <name type="scientific">candidate division WWE3 bacterium</name>
    <dbReference type="NCBI Taxonomy" id="2053526"/>
    <lineage>
        <taxon>Bacteria</taxon>
        <taxon>Katanobacteria</taxon>
    </lineage>
</organism>
<comment type="caution">
    <text evidence="4">The sequence shown here is derived from an EMBL/GenBank/DDBJ whole genome shotgun (WGS) entry which is preliminary data.</text>
</comment>
<dbReference type="InterPro" id="IPR050188">
    <property type="entry name" value="RluA_PseudoU_synthase"/>
</dbReference>
<comment type="similarity">
    <text evidence="1">Belongs to the pseudouridine synthase RluA family.</text>
</comment>
<feature type="domain" description="Pseudouridine synthase RsuA/RluA-like" evidence="3">
    <location>
        <begin position="11"/>
        <end position="198"/>
    </location>
</feature>
<dbReference type="InterPro" id="IPR020103">
    <property type="entry name" value="PsdUridine_synth_cat_dom_sf"/>
</dbReference>